<evidence type="ECO:0000259" key="3">
    <source>
        <dbReference type="PROSITE" id="PS51165"/>
    </source>
</evidence>
<evidence type="ECO:0000256" key="2">
    <source>
        <dbReference type="SAM" id="MobiDB-lite"/>
    </source>
</evidence>
<dbReference type="AlphaFoldDB" id="A0A8E2F8A2"/>
<dbReference type="PANTHER" id="PTHR13452:SF10">
    <property type="entry name" value="THUMP DOMAIN-CONTAINING PROTEIN 1"/>
    <property type="match status" value="1"/>
</dbReference>
<keyword evidence="1" id="KW-0694">RNA-binding</keyword>
<dbReference type="InterPro" id="IPR040183">
    <property type="entry name" value="THUMPD1-like"/>
</dbReference>
<dbReference type="GO" id="GO:0006400">
    <property type="term" value="P:tRNA modification"/>
    <property type="evidence" value="ECO:0007669"/>
    <property type="project" value="InterPro"/>
</dbReference>
<feature type="compositionally biased region" description="Basic residues" evidence="2">
    <location>
        <begin position="21"/>
        <end position="30"/>
    </location>
</feature>
<dbReference type="FunFam" id="3.30.2300.10:FF:000001">
    <property type="entry name" value="THUMP domain-containing protein 1"/>
    <property type="match status" value="1"/>
</dbReference>
<dbReference type="Gene3D" id="3.30.2300.10">
    <property type="entry name" value="THUMP superfamily"/>
    <property type="match status" value="1"/>
</dbReference>
<feature type="region of interest" description="Disordered" evidence="2">
    <location>
        <begin position="1"/>
        <end position="50"/>
    </location>
</feature>
<accession>A0A8E2F8A2</accession>
<dbReference type="Proteomes" id="UP000250140">
    <property type="component" value="Unassembled WGS sequence"/>
</dbReference>
<sequence>MADSSKKRKAALDSKPSASNKRTKGKKQWRAPRTSGAGAITQNRSIEPGDEGIWATCDMRKEGKCVAELKDTFDEYARRLYGASHEDAAAEGGEAEQDEPDIEAEIQRELRDISKPTAEPLFTHIRLDTDCVVFFKTRPPVEPVSFVHTICVEAARSAERKQSRFVKRLTPMTVMGKATDKGLDEVAQQVLAPHFHGPDCAGKKFAIRPTFRNHKALSREGVIKKVAAAVGPGHKVDLKDYDLLILVEIYKNICGMSVVDADYERLKRYNLAEIYEPTPNNNQA</sequence>
<evidence type="ECO:0000313" key="5">
    <source>
        <dbReference type="Proteomes" id="UP000250140"/>
    </source>
</evidence>
<dbReference type="PROSITE" id="PS51165">
    <property type="entry name" value="THUMP"/>
    <property type="match status" value="1"/>
</dbReference>
<dbReference type="CDD" id="cd11717">
    <property type="entry name" value="THUMP_THUMPD1_like"/>
    <property type="match status" value="1"/>
</dbReference>
<reference evidence="4 5" key="1">
    <citation type="journal article" date="2016" name="Nat. Commun.">
        <title>Ectomycorrhizal ecology is imprinted in the genome of the dominant symbiotic fungus Cenococcum geophilum.</title>
        <authorList>
            <consortium name="DOE Joint Genome Institute"/>
            <person name="Peter M."/>
            <person name="Kohler A."/>
            <person name="Ohm R.A."/>
            <person name="Kuo A."/>
            <person name="Krutzmann J."/>
            <person name="Morin E."/>
            <person name="Arend M."/>
            <person name="Barry K.W."/>
            <person name="Binder M."/>
            <person name="Choi C."/>
            <person name="Clum A."/>
            <person name="Copeland A."/>
            <person name="Grisel N."/>
            <person name="Haridas S."/>
            <person name="Kipfer T."/>
            <person name="LaButti K."/>
            <person name="Lindquist E."/>
            <person name="Lipzen A."/>
            <person name="Maire R."/>
            <person name="Meier B."/>
            <person name="Mihaltcheva S."/>
            <person name="Molinier V."/>
            <person name="Murat C."/>
            <person name="Poggeler S."/>
            <person name="Quandt C.A."/>
            <person name="Sperisen C."/>
            <person name="Tritt A."/>
            <person name="Tisserant E."/>
            <person name="Crous P.W."/>
            <person name="Henrissat B."/>
            <person name="Nehls U."/>
            <person name="Egli S."/>
            <person name="Spatafora J.W."/>
            <person name="Grigoriev I.V."/>
            <person name="Martin F.M."/>
        </authorList>
    </citation>
    <scope>NUCLEOTIDE SEQUENCE [LARGE SCALE GENOMIC DNA]</scope>
    <source>
        <strain evidence="4 5">CBS 207.34</strain>
    </source>
</reference>
<dbReference type="EMBL" id="KV748955">
    <property type="protein sequence ID" value="OCL11951.1"/>
    <property type="molecule type" value="Genomic_DNA"/>
</dbReference>
<name>A0A8E2F8A2_9PEZI</name>
<dbReference type="SUPFAM" id="SSF143437">
    <property type="entry name" value="THUMP domain-like"/>
    <property type="match status" value="1"/>
</dbReference>
<dbReference type="Pfam" id="PF02926">
    <property type="entry name" value="THUMP"/>
    <property type="match status" value="1"/>
</dbReference>
<organism evidence="4 5">
    <name type="scientific">Glonium stellatum</name>
    <dbReference type="NCBI Taxonomy" id="574774"/>
    <lineage>
        <taxon>Eukaryota</taxon>
        <taxon>Fungi</taxon>
        <taxon>Dikarya</taxon>
        <taxon>Ascomycota</taxon>
        <taxon>Pezizomycotina</taxon>
        <taxon>Dothideomycetes</taxon>
        <taxon>Pleosporomycetidae</taxon>
        <taxon>Gloniales</taxon>
        <taxon>Gloniaceae</taxon>
        <taxon>Glonium</taxon>
    </lineage>
</organism>
<keyword evidence="5" id="KW-1185">Reference proteome</keyword>
<feature type="domain" description="THUMP" evidence="3">
    <location>
        <begin position="154"/>
        <end position="260"/>
    </location>
</feature>
<dbReference type="OrthoDB" id="367221at2759"/>
<proteinExistence type="predicted"/>
<evidence type="ECO:0000256" key="1">
    <source>
        <dbReference type="PROSITE-ProRule" id="PRU00529"/>
    </source>
</evidence>
<gene>
    <name evidence="4" type="ORF">AOQ84DRAFT_430142</name>
</gene>
<protein>
    <recommendedName>
        <fullName evidence="3">THUMP domain-containing protein</fullName>
    </recommendedName>
</protein>
<dbReference type="GO" id="GO:0003723">
    <property type="term" value="F:RNA binding"/>
    <property type="evidence" value="ECO:0007669"/>
    <property type="project" value="UniProtKB-UniRule"/>
</dbReference>
<evidence type="ECO:0000313" key="4">
    <source>
        <dbReference type="EMBL" id="OCL11951.1"/>
    </source>
</evidence>
<dbReference type="InterPro" id="IPR004114">
    <property type="entry name" value="THUMP_dom"/>
</dbReference>
<dbReference type="PANTHER" id="PTHR13452">
    <property type="entry name" value="THUMP DOMAIN CONTAINING PROTEIN 1-RELATED"/>
    <property type="match status" value="1"/>
</dbReference>